<keyword evidence="1" id="KW-0812">Transmembrane</keyword>
<feature type="transmembrane region" description="Helical" evidence="1">
    <location>
        <begin position="37"/>
        <end position="58"/>
    </location>
</feature>
<accession>Q1IIC1</accession>
<reference evidence="2 3" key="1">
    <citation type="journal article" date="2009" name="Appl. Environ. Microbiol.">
        <title>Three genomes from the phylum Acidobacteria provide insight into the lifestyles of these microorganisms in soils.</title>
        <authorList>
            <person name="Ward N.L."/>
            <person name="Challacombe J.F."/>
            <person name="Janssen P.H."/>
            <person name="Henrissat B."/>
            <person name="Coutinho P.M."/>
            <person name="Wu M."/>
            <person name="Xie G."/>
            <person name="Haft D.H."/>
            <person name="Sait M."/>
            <person name="Badger J."/>
            <person name="Barabote R.D."/>
            <person name="Bradley B."/>
            <person name="Brettin T.S."/>
            <person name="Brinkac L.M."/>
            <person name="Bruce D."/>
            <person name="Creasy T."/>
            <person name="Daugherty S.C."/>
            <person name="Davidsen T.M."/>
            <person name="DeBoy R.T."/>
            <person name="Detter J.C."/>
            <person name="Dodson R.J."/>
            <person name="Durkin A.S."/>
            <person name="Ganapathy A."/>
            <person name="Gwinn-Giglio M."/>
            <person name="Han C.S."/>
            <person name="Khouri H."/>
            <person name="Kiss H."/>
            <person name="Kothari S.P."/>
            <person name="Madupu R."/>
            <person name="Nelson K.E."/>
            <person name="Nelson W.C."/>
            <person name="Paulsen I."/>
            <person name="Penn K."/>
            <person name="Ren Q."/>
            <person name="Rosovitz M.J."/>
            <person name="Selengut J.D."/>
            <person name="Shrivastava S."/>
            <person name="Sullivan S.A."/>
            <person name="Tapia R."/>
            <person name="Thompson L.S."/>
            <person name="Watkins K.L."/>
            <person name="Yang Q."/>
            <person name="Yu C."/>
            <person name="Zafar N."/>
            <person name="Zhou L."/>
            <person name="Kuske C.R."/>
        </authorList>
    </citation>
    <scope>NUCLEOTIDE SEQUENCE [LARGE SCALE GENOMIC DNA]</scope>
    <source>
        <strain evidence="2 3">Ellin345</strain>
    </source>
</reference>
<dbReference type="eggNOG" id="ENOG5033MW2">
    <property type="taxonomic scope" value="Bacteria"/>
</dbReference>
<dbReference type="EnsemblBacteria" id="ABF43379">
    <property type="protein sequence ID" value="ABF43379"/>
    <property type="gene ID" value="Acid345_4379"/>
</dbReference>
<dbReference type="AlphaFoldDB" id="Q1IIC1"/>
<dbReference type="HOGENOM" id="CLU_172461_0_0_0"/>
<evidence type="ECO:0000313" key="2">
    <source>
        <dbReference type="EMBL" id="ABF43379.1"/>
    </source>
</evidence>
<keyword evidence="3" id="KW-1185">Reference proteome</keyword>
<evidence type="ECO:0000313" key="3">
    <source>
        <dbReference type="Proteomes" id="UP000002432"/>
    </source>
</evidence>
<dbReference type="EMBL" id="CP000360">
    <property type="protein sequence ID" value="ABF43379.1"/>
    <property type="molecule type" value="Genomic_DNA"/>
</dbReference>
<dbReference type="STRING" id="204669.Acid345_4379"/>
<sequence length="108" mass="12195">MGAADPLGNSRPGPVLAYVRPNVSADPDRKRVWPRRLGLIIFVVFCMEVGIMLAVLPWKQVWMSNPLVMKFPALRAFLGHFFVRGLFSGLGLVDLWIGIWEAVHYSEE</sequence>
<gene>
    <name evidence="2" type="ordered locus">Acid345_4379</name>
</gene>
<keyword evidence="1" id="KW-0472">Membrane</keyword>
<dbReference type="Proteomes" id="UP000002432">
    <property type="component" value="Chromosome"/>
</dbReference>
<dbReference type="KEGG" id="aba:Acid345_4379"/>
<organism evidence="2 3">
    <name type="scientific">Koribacter versatilis (strain Ellin345)</name>
    <dbReference type="NCBI Taxonomy" id="204669"/>
    <lineage>
        <taxon>Bacteria</taxon>
        <taxon>Pseudomonadati</taxon>
        <taxon>Acidobacteriota</taxon>
        <taxon>Terriglobia</taxon>
        <taxon>Terriglobales</taxon>
        <taxon>Candidatus Korobacteraceae</taxon>
        <taxon>Candidatus Korobacter</taxon>
    </lineage>
</organism>
<feature type="transmembrane region" description="Helical" evidence="1">
    <location>
        <begin position="78"/>
        <end position="100"/>
    </location>
</feature>
<proteinExistence type="predicted"/>
<name>Q1IIC1_KORVE</name>
<protein>
    <submittedName>
        <fullName evidence="2">Uncharacterized protein</fullName>
    </submittedName>
</protein>
<evidence type="ECO:0000256" key="1">
    <source>
        <dbReference type="SAM" id="Phobius"/>
    </source>
</evidence>
<keyword evidence="1" id="KW-1133">Transmembrane helix</keyword>